<organism evidence="1 2">
    <name type="scientific">Oopsacas minuta</name>
    <dbReference type="NCBI Taxonomy" id="111878"/>
    <lineage>
        <taxon>Eukaryota</taxon>
        <taxon>Metazoa</taxon>
        <taxon>Porifera</taxon>
        <taxon>Hexactinellida</taxon>
        <taxon>Hexasterophora</taxon>
        <taxon>Lyssacinosida</taxon>
        <taxon>Leucopsacidae</taxon>
        <taxon>Oopsacas</taxon>
    </lineage>
</organism>
<keyword evidence="2" id="KW-1185">Reference proteome</keyword>
<dbReference type="EMBL" id="JAKMXF010000099">
    <property type="protein sequence ID" value="KAI6658294.1"/>
    <property type="molecule type" value="Genomic_DNA"/>
</dbReference>
<dbReference type="Proteomes" id="UP001165289">
    <property type="component" value="Unassembled WGS sequence"/>
</dbReference>
<sequence length="150" mass="16917">MKPHLRLLSPDGAVIDSPTPTAVPLVYYDTKVQPGIFFYICNIALIEVTNITQLLSSTIVVKCYCSTSRHYFVLMKLTKMQTLVFLQMTQQLQNLELTQKPFEKSGSAIVSFGALSFLLYRPINLVVCCPMMPTTCNVLIVSQVSYKYLH</sequence>
<gene>
    <name evidence="1" type="ORF">LOD99_15563</name>
</gene>
<evidence type="ECO:0000313" key="2">
    <source>
        <dbReference type="Proteomes" id="UP001165289"/>
    </source>
</evidence>
<comment type="caution">
    <text evidence="1">The sequence shown here is derived from an EMBL/GenBank/DDBJ whole genome shotgun (WGS) entry which is preliminary data.</text>
</comment>
<protein>
    <submittedName>
        <fullName evidence="1">Uncharacterized protein</fullName>
    </submittedName>
</protein>
<reference evidence="1 2" key="1">
    <citation type="journal article" date="2023" name="BMC Biol.">
        <title>The compact genome of the sponge Oopsacas minuta (Hexactinellida) is lacking key metazoan core genes.</title>
        <authorList>
            <person name="Santini S."/>
            <person name="Schenkelaars Q."/>
            <person name="Jourda C."/>
            <person name="Duchesne M."/>
            <person name="Belahbib H."/>
            <person name="Rocher C."/>
            <person name="Selva M."/>
            <person name="Riesgo A."/>
            <person name="Vervoort M."/>
            <person name="Leys S.P."/>
            <person name="Kodjabachian L."/>
            <person name="Le Bivic A."/>
            <person name="Borchiellini C."/>
            <person name="Claverie J.M."/>
            <person name="Renard E."/>
        </authorList>
    </citation>
    <scope>NUCLEOTIDE SEQUENCE [LARGE SCALE GENOMIC DNA]</scope>
    <source>
        <strain evidence="1">SPO-2</strain>
    </source>
</reference>
<accession>A0AAV7KE04</accession>
<name>A0AAV7KE04_9METZ</name>
<dbReference type="AlphaFoldDB" id="A0AAV7KE04"/>
<evidence type="ECO:0000313" key="1">
    <source>
        <dbReference type="EMBL" id="KAI6658294.1"/>
    </source>
</evidence>
<proteinExistence type="predicted"/>